<dbReference type="InterPro" id="IPR045865">
    <property type="entry name" value="ACT-like_dom_sf"/>
</dbReference>
<dbReference type="InterPro" id="IPR002912">
    <property type="entry name" value="ACT_dom"/>
</dbReference>
<comment type="caution">
    <text evidence="7">The sequence shown here is derived from an EMBL/GenBank/DDBJ whole genome shotgun (WGS) entry which is preliminary data.</text>
</comment>
<organism evidence="7 8">
    <name type="scientific">Powellomyces hirtus</name>
    <dbReference type="NCBI Taxonomy" id="109895"/>
    <lineage>
        <taxon>Eukaryota</taxon>
        <taxon>Fungi</taxon>
        <taxon>Fungi incertae sedis</taxon>
        <taxon>Chytridiomycota</taxon>
        <taxon>Chytridiomycota incertae sedis</taxon>
        <taxon>Chytridiomycetes</taxon>
        <taxon>Spizellomycetales</taxon>
        <taxon>Powellomycetaceae</taxon>
        <taxon>Powellomyces</taxon>
    </lineage>
</organism>
<evidence type="ECO:0000256" key="3">
    <source>
        <dbReference type="ARBA" id="ARBA00006341"/>
    </source>
</evidence>
<sequence>MLSQATTAARRALPSFVKTCGKWPTTAEGKVGHSYARAQLLSTSSHLTSTSAHLRRRRKKPAFLDPVTFQPSAEEAVNNILYNTPSTTASPITRHVLNCLVSDEPGVLSHVSGILAGRGFNIESLVVAKTEVADLSRMTIVLNGQKVVIDQAKKQLEDMVPVWAVLDYTHGRIVEREMLLAKVSTVPHEHMNEFSQHEVEVPAGDALEQPPSMSPLLGTAIQRQAVTELARLFGARVVDVSIDGVILELSAKPHRVDAFLKLLKPFGLIEVARSGAMAMPRSPVDGIFEEDDVAEAEDESGQVDATMLPPG</sequence>
<gene>
    <name evidence="7" type="ORF">PhCBS80983_g02125</name>
</gene>
<reference evidence="7 8" key="1">
    <citation type="journal article" date="2019" name="Sci. Rep.">
        <title>Comparative genomics of chytrid fungi reveal insights into the obligate biotrophic and pathogenic lifestyle of Synchytrium endobioticum.</title>
        <authorList>
            <person name="van de Vossenberg B.T.L.H."/>
            <person name="Warris S."/>
            <person name="Nguyen H.D.T."/>
            <person name="van Gent-Pelzer M.P.E."/>
            <person name="Joly D.L."/>
            <person name="van de Geest H.C."/>
            <person name="Bonants P.J.M."/>
            <person name="Smith D.S."/>
            <person name="Levesque C.A."/>
            <person name="van der Lee T.A.J."/>
        </authorList>
    </citation>
    <scope>NUCLEOTIDE SEQUENCE [LARGE SCALE GENOMIC DNA]</scope>
    <source>
        <strain evidence="7 8">CBS 809.83</strain>
    </source>
</reference>
<keyword evidence="4" id="KW-0028">Amino-acid biosynthesis</keyword>
<dbReference type="GO" id="GO:0005948">
    <property type="term" value="C:acetolactate synthase complex"/>
    <property type="evidence" value="ECO:0007669"/>
    <property type="project" value="TreeGrafter"/>
</dbReference>
<dbReference type="InterPro" id="IPR054480">
    <property type="entry name" value="AHAS_small-like_ACT"/>
</dbReference>
<comment type="pathway">
    <text evidence="1">Amino-acid biosynthesis; L-isoleucine biosynthesis; L-isoleucine from 2-oxobutanoate: step 1/4.</text>
</comment>
<name>A0A507E799_9FUNG</name>
<evidence type="ECO:0000256" key="4">
    <source>
        <dbReference type="ARBA" id="ARBA00022605"/>
    </source>
</evidence>
<dbReference type="InterPro" id="IPR027271">
    <property type="entry name" value="Acetolactate_synth/TF_NikR_C"/>
</dbReference>
<accession>A0A507E799</accession>
<evidence type="ECO:0000256" key="2">
    <source>
        <dbReference type="ARBA" id="ARBA00005025"/>
    </source>
</evidence>
<protein>
    <submittedName>
        <fullName evidence="7">Acetolactate synthase</fullName>
    </submittedName>
</protein>
<dbReference type="AlphaFoldDB" id="A0A507E799"/>
<dbReference type="GO" id="GO:0009099">
    <property type="term" value="P:L-valine biosynthetic process"/>
    <property type="evidence" value="ECO:0007669"/>
    <property type="project" value="UniProtKB-UniPathway"/>
</dbReference>
<dbReference type="InterPro" id="IPR004789">
    <property type="entry name" value="Acetalactate_synth_ssu"/>
</dbReference>
<dbReference type="UniPathway" id="UPA00047">
    <property type="reaction ID" value="UER00055"/>
</dbReference>
<dbReference type="Pfam" id="PF10369">
    <property type="entry name" value="ALS_ss_C"/>
    <property type="match status" value="1"/>
</dbReference>
<dbReference type="FunFam" id="3.30.70.260:FF:000001">
    <property type="entry name" value="Acetolactate synthase, small subunit"/>
    <property type="match status" value="1"/>
</dbReference>
<comment type="pathway">
    <text evidence="2">Amino-acid biosynthesis; L-valine biosynthesis; L-valine from pyruvate: step 1/4.</text>
</comment>
<dbReference type="InterPro" id="IPR039557">
    <property type="entry name" value="AHAS_ACT"/>
</dbReference>
<dbReference type="NCBIfam" id="TIGR00119">
    <property type="entry name" value="acolac_sm"/>
    <property type="match status" value="1"/>
</dbReference>
<dbReference type="Proteomes" id="UP000318582">
    <property type="component" value="Unassembled WGS sequence"/>
</dbReference>
<evidence type="ECO:0000256" key="5">
    <source>
        <dbReference type="ARBA" id="ARBA00023304"/>
    </source>
</evidence>
<dbReference type="CDD" id="cd04878">
    <property type="entry name" value="ACT_AHAS"/>
    <property type="match status" value="1"/>
</dbReference>
<dbReference type="PROSITE" id="PS51671">
    <property type="entry name" value="ACT"/>
    <property type="match status" value="1"/>
</dbReference>
<keyword evidence="8" id="KW-1185">Reference proteome</keyword>
<dbReference type="GO" id="GO:0042645">
    <property type="term" value="C:mitochondrial nucleoid"/>
    <property type="evidence" value="ECO:0007669"/>
    <property type="project" value="TreeGrafter"/>
</dbReference>
<dbReference type="PANTHER" id="PTHR31242">
    <property type="entry name" value="ACETOLACTATE SYNTHASE SMALL SUBUNIT, MITOCHONDRIAL"/>
    <property type="match status" value="1"/>
</dbReference>
<dbReference type="Gene3D" id="3.30.70.260">
    <property type="match status" value="1"/>
</dbReference>
<feature type="domain" description="ACT" evidence="6">
    <location>
        <begin position="96"/>
        <end position="170"/>
    </location>
</feature>
<evidence type="ECO:0000313" key="8">
    <source>
        <dbReference type="Proteomes" id="UP000318582"/>
    </source>
</evidence>
<keyword evidence="5" id="KW-0100">Branched-chain amino acid biosynthesis</keyword>
<proteinExistence type="inferred from homology"/>
<dbReference type="STRING" id="109895.A0A507E799"/>
<evidence type="ECO:0000313" key="7">
    <source>
        <dbReference type="EMBL" id="TPX59943.1"/>
    </source>
</evidence>
<dbReference type="Pfam" id="PF22629">
    <property type="entry name" value="ACT_AHAS_ss"/>
    <property type="match status" value="1"/>
</dbReference>
<dbReference type="InterPro" id="IPR019455">
    <property type="entry name" value="Acetolactate_synth_ssu_C"/>
</dbReference>
<dbReference type="GO" id="GO:0009097">
    <property type="term" value="P:isoleucine biosynthetic process"/>
    <property type="evidence" value="ECO:0007669"/>
    <property type="project" value="UniProtKB-UniPathway"/>
</dbReference>
<dbReference type="GO" id="GO:1990610">
    <property type="term" value="F:acetolactate synthase regulator activity"/>
    <property type="evidence" value="ECO:0007669"/>
    <property type="project" value="InterPro"/>
</dbReference>
<comment type="similarity">
    <text evidence="3">Belongs to the acetolactate synthase small subunit family.</text>
</comment>
<dbReference type="SUPFAM" id="SSF55021">
    <property type="entry name" value="ACT-like"/>
    <property type="match status" value="2"/>
</dbReference>
<dbReference type="PANTHER" id="PTHR31242:SF2">
    <property type="entry name" value="ACETOLACTATE SYNTHASE SMALL SUBUNIT, MITOCHONDRIAL"/>
    <property type="match status" value="1"/>
</dbReference>
<dbReference type="EMBL" id="QEAQ01000020">
    <property type="protein sequence ID" value="TPX59943.1"/>
    <property type="molecule type" value="Genomic_DNA"/>
</dbReference>
<evidence type="ECO:0000259" key="6">
    <source>
        <dbReference type="PROSITE" id="PS51671"/>
    </source>
</evidence>
<dbReference type="InterPro" id="IPR053050">
    <property type="entry name" value="ALS_regulatory_subunit"/>
</dbReference>
<evidence type="ECO:0000256" key="1">
    <source>
        <dbReference type="ARBA" id="ARBA00004974"/>
    </source>
</evidence>
<dbReference type="UniPathway" id="UPA00049">
    <property type="reaction ID" value="UER00059"/>
</dbReference>
<dbReference type="Gene3D" id="3.30.70.1150">
    <property type="entry name" value="ACT-like. Chain A, domain 2"/>
    <property type="match status" value="1"/>
</dbReference>